<keyword evidence="2" id="KW-0732">Signal</keyword>
<feature type="region of interest" description="Disordered" evidence="1">
    <location>
        <begin position="22"/>
        <end position="54"/>
    </location>
</feature>
<feature type="compositionally biased region" description="Low complexity" evidence="1">
    <location>
        <begin position="211"/>
        <end position="229"/>
    </location>
</feature>
<protein>
    <submittedName>
        <fullName evidence="3">Uncharacterized protein</fullName>
    </submittedName>
</protein>
<dbReference type="EMBL" id="BPRB01000121">
    <property type="protein sequence ID" value="GJE60243.1"/>
    <property type="molecule type" value="Genomic_DNA"/>
</dbReference>
<sequence length="245" mass="24908">MTHMRRYGRALALALALGAPALAQPAPPSGETPTPPPGAPPRAKKTSRGTEAARPEVVAPVLPAAIVANTPACAGQAARYEGEKGFGLFVTRIGQAEVANPLRPLTPEVTRVLQVTIAGKVATAYGPDLAALRRGGPPGAIEAQLGSPIRWEASLPELPDPLTIVSEAGETLATLGFRECAEAPAVKAPPPEAAKRDRKRAPRTGAKPSETGQAAGTAKAAPASKAQTGTKAPPGFSLPQGAITE</sequence>
<evidence type="ECO:0000256" key="1">
    <source>
        <dbReference type="SAM" id="MobiDB-lite"/>
    </source>
</evidence>
<feature type="compositionally biased region" description="Pro residues" evidence="1">
    <location>
        <begin position="25"/>
        <end position="40"/>
    </location>
</feature>
<name>A0ABQ4TZS6_9HYPH</name>
<evidence type="ECO:0000256" key="2">
    <source>
        <dbReference type="SAM" id="SignalP"/>
    </source>
</evidence>
<gene>
    <name evidence="3" type="ORF">MPOCJGCO_2354</name>
</gene>
<evidence type="ECO:0000313" key="4">
    <source>
        <dbReference type="Proteomes" id="UP001055057"/>
    </source>
</evidence>
<feature type="signal peptide" evidence="2">
    <location>
        <begin position="1"/>
        <end position="23"/>
    </location>
</feature>
<reference evidence="3" key="1">
    <citation type="journal article" date="2021" name="Front. Microbiol.">
        <title>Comprehensive Comparative Genomics and Phenotyping of Methylobacterium Species.</title>
        <authorList>
            <person name="Alessa O."/>
            <person name="Ogura Y."/>
            <person name="Fujitani Y."/>
            <person name="Takami H."/>
            <person name="Hayashi T."/>
            <person name="Sahin N."/>
            <person name="Tani A."/>
        </authorList>
    </citation>
    <scope>NUCLEOTIDE SEQUENCE</scope>
    <source>
        <strain evidence="3">DSM 23632</strain>
    </source>
</reference>
<reference evidence="3" key="2">
    <citation type="submission" date="2021-08" db="EMBL/GenBank/DDBJ databases">
        <authorList>
            <person name="Tani A."/>
            <person name="Ola A."/>
            <person name="Ogura Y."/>
            <person name="Katsura K."/>
            <person name="Hayashi T."/>
        </authorList>
    </citation>
    <scope>NUCLEOTIDE SEQUENCE</scope>
    <source>
        <strain evidence="3">DSM 23632</strain>
    </source>
</reference>
<evidence type="ECO:0000313" key="3">
    <source>
        <dbReference type="EMBL" id="GJE60243.1"/>
    </source>
</evidence>
<proteinExistence type="predicted"/>
<dbReference type="Proteomes" id="UP001055057">
    <property type="component" value="Unassembled WGS sequence"/>
</dbReference>
<accession>A0ABQ4TZS6</accession>
<keyword evidence="4" id="KW-1185">Reference proteome</keyword>
<comment type="caution">
    <text evidence="3">The sequence shown here is derived from an EMBL/GenBank/DDBJ whole genome shotgun (WGS) entry which is preliminary data.</text>
</comment>
<feature type="region of interest" description="Disordered" evidence="1">
    <location>
        <begin position="183"/>
        <end position="245"/>
    </location>
</feature>
<organism evidence="3 4">
    <name type="scientific">Methylobacterium trifolii</name>
    <dbReference type="NCBI Taxonomy" id="1003092"/>
    <lineage>
        <taxon>Bacteria</taxon>
        <taxon>Pseudomonadati</taxon>
        <taxon>Pseudomonadota</taxon>
        <taxon>Alphaproteobacteria</taxon>
        <taxon>Hyphomicrobiales</taxon>
        <taxon>Methylobacteriaceae</taxon>
        <taxon>Methylobacterium</taxon>
    </lineage>
</organism>
<feature type="chain" id="PRO_5047164813" evidence="2">
    <location>
        <begin position="24"/>
        <end position="245"/>
    </location>
</feature>